<organism evidence="3">
    <name type="scientific">Capitella teleta</name>
    <name type="common">Polychaete worm</name>
    <dbReference type="NCBI Taxonomy" id="283909"/>
    <lineage>
        <taxon>Eukaryota</taxon>
        <taxon>Metazoa</taxon>
        <taxon>Spiralia</taxon>
        <taxon>Lophotrochozoa</taxon>
        <taxon>Annelida</taxon>
        <taxon>Polychaeta</taxon>
        <taxon>Sedentaria</taxon>
        <taxon>Scolecida</taxon>
        <taxon>Capitellidae</taxon>
        <taxon>Capitella</taxon>
    </lineage>
</organism>
<reference evidence="3 5" key="2">
    <citation type="journal article" date="2013" name="Nature">
        <title>Insights into bilaterian evolution from three spiralian genomes.</title>
        <authorList>
            <person name="Simakov O."/>
            <person name="Marletaz F."/>
            <person name="Cho S.J."/>
            <person name="Edsinger-Gonzales E."/>
            <person name="Havlak P."/>
            <person name="Hellsten U."/>
            <person name="Kuo D.H."/>
            <person name="Larsson T."/>
            <person name="Lv J."/>
            <person name="Arendt D."/>
            <person name="Savage R."/>
            <person name="Osoegawa K."/>
            <person name="de Jong P."/>
            <person name="Grimwood J."/>
            <person name="Chapman J.A."/>
            <person name="Shapiro H."/>
            <person name="Aerts A."/>
            <person name="Otillar R.P."/>
            <person name="Terry A.Y."/>
            <person name="Boore J.L."/>
            <person name="Grigoriev I.V."/>
            <person name="Lindberg D.R."/>
            <person name="Seaver E.C."/>
            <person name="Weisblat D.A."/>
            <person name="Putnam N.H."/>
            <person name="Rokhsar D.S."/>
        </authorList>
    </citation>
    <scope>NUCLEOTIDE SEQUENCE</scope>
    <source>
        <strain evidence="3 5">I ESC-2004</strain>
    </source>
</reference>
<dbReference type="PANTHER" id="PTHR23334:SF20">
    <property type="entry name" value="BASIC LEUCINE ZIPPER 24"/>
    <property type="match status" value="1"/>
</dbReference>
<dbReference type="PANTHER" id="PTHR23334">
    <property type="entry name" value="CCAAT/ENHANCER BINDING PROTEIN"/>
    <property type="match status" value="1"/>
</dbReference>
<dbReference type="GO" id="GO:0000981">
    <property type="term" value="F:DNA-binding transcription factor activity, RNA polymerase II-specific"/>
    <property type="evidence" value="ECO:0007669"/>
    <property type="project" value="TreeGrafter"/>
</dbReference>
<evidence type="ECO:0000313" key="5">
    <source>
        <dbReference type="Proteomes" id="UP000014760"/>
    </source>
</evidence>
<dbReference type="GO" id="GO:0006351">
    <property type="term" value="P:DNA-templated transcription"/>
    <property type="evidence" value="ECO:0007669"/>
    <property type="project" value="InterPro"/>
</dbReference>
<protein>
    <recommendedName>
        <fullName evidence="2">BZIP domain-containing protein</fullName>
    </recommendedName>
</protein>
<dbReference type="GO" id="GO:0000978">
    <property type="term" value="F:RNA polymerase II cis-regulatory region sequence-specific DNA binding"/>
    <property type="evidence" value="ECO:0007669"/>
    <property type="project" value="TreeGrafter"/>
</dbReference>
<dbReference type="PROSITE" id="PS50217">
    <property type="entry name" value="BZIP"/>
    <property type="match status" value="1"/>
</dbReference>
<dbReference type="OrthoDB" id="10032067at2759"/>
<dbReference type="AlphaFoldDB" id="R7V7E1"/>
<feature type="non-terminal residue" evidence="3">
    <location>
        <position position="1"/>
    </location>
</feature>
<name>R7V7E1_CAPTE</name>
<dbReference type="EMBL" id="KB294299">
    <property type="protein sequence ID" value="ELU14768.1"/>
    <property type="molecule type" value="Genomic_DNA"/>
</dbReference>
<proteinExistence type="predicted"/>
<feature type="region of interest" description="Disordered" evidence="1">
    <location>
        <begin position="1"/>
        <end position="44"/>
    </location>
</feature>
<dbReference type="EMBL" id="AMQN01004741">
    <property type="status" value="NOT_ANNOTATED_CDS"/>
    <property type="molecule type" value="Genomic_DNA"/>
</dbReference>
<dbReference type="HOGENOM" id="CLU_178951_2_0_1"/>
<accession>R7V7E1</accession>
<feature type="domain" description="BZIP" evidence="2">
    <location>
        <begin position="8"/>
        <end position="71"/>
    </location>
</feature>
<keyword evidence="5" id="KW-1185">Reference proteome</keyword>
<feature type="non-terminal residue" evidence="3">
    <location>
        <position position="71"/>
    </location>
</feature>
<reference evidence="5" key="1">
    <citation type="submission" date="2012-12" db="EMBL/GenBank/DDBJ databases">
        <authorList>
            <person name="Hellsten U."/>
            <person name="Grimwood J."/>
            <person name="Chapman J.A."/>
            <person name="Shapiro H."/>
            <person name="Aerts A."/>
            <person name="Otillar R.P."/>
            <person name="Terry A.Y."/>
            <person name="Boore J.L."/>
            <person name="Simakov O."/>
            <person name="Marletaz F."/>
            <person name="Cho S.-J."/>
            <person name="Edsinger-Gonzales E."/>
            <person name="Havlak P."/>
            <person name="Kuo D.-H."/>
            <person name="Larsson T."/>
            <person name="Lv J."/>
            <person name="Arendt D."/>
            <person name="Savage R."/>
            <person name="Osoegawa K."/>
            <person name="de Jong P."/>
            <person name="Lindberg D.R."/>
            <person name="Seaver E.C."/>
            <person name="Weisblat D.A."/>
            <person name="Putnam N.H."/>
            <person name="Grigoriev I.V."/>
            <person name="Rokhsar D.S."/>
        </authorList>
    </citation>
    <scope>NUCLEOTIDE SEQUENCE</scope>
    <source>
        <strain evidence="5">I ESC-2004</strain>
    </source>
</reference>
<feature type="compositionally biased region" description="Polar residues" evidence="1">
    <location>
        <begin position="34"/>
        <end position="44"/>
    </location>
</feature>
<dbReference type="SUPFAM" id="SSF57959">
    <property type="entry name" value="Leucine zipper domain"/>
    <property type="match status" value="1"/>
</dbReference>
<evidence type="ECO:0000313" key="3">
    <source>
        <dbReference type="EMBL" id="ELU14768.1"/>
    </source>
</evidence>
<reference evidence="4" key="3">
    <citation type="submission" date="2015-06" db="UniProtKB">
        <authorList>
            <consortium name="EnsemblMetazoa"/>
        </authorList>
    </citation>
    <scope>IDENTIFICATION</scope>
</reference>
<dbReference type="OMA" id="YIRKRER"/>
<evidence type="ECO:0000256" key="1">
    <source>
        <dbReference type="SAM" id="MobiDB-lite"/>
    </source>
</evidence>
<dbReference type="InterPro" id="IPR004827">
    <property type="entry name" value="bZIP"/>
</dbReference>
<dbReference type="InterPro" id="IPR031106">
    <property type="entry name" value="C/EBP"/>
</dbReference>
<feature type="compositionally biased region" description="Basic and acidic residues" evidence="1">
    <location>
        <begin position="1"/>
        <end position="18"/>
    </location>
</feature>
<dbReference type="EnsemblMetazoa" id="CapteT48594">
    <property type="protein sequence ID" value="CapteP48594"/>
    <property type="gene ID" value="CapteG48594"/>
</dbReference>
<evidence type="ECO:0000313" key="4">
    <source>
        <dbReference type="EnsemblMetazoa" id="CapteP48594"/>
    </source>
</evidence>
<sequence length="71" mass="8438">RKAHSKGTEEYKQRRERNNVAVRKSRDKTKRQQIETQQKVQELSNENDRLQKKVDLLSKELSVLKGLFSNI</sequence>
<evidence type="ECO:0000259" key="2">
    <source>
        <dbReference type="PROSITE" id="PS50217"/>
    </source>
</evidence>
<dbReference type="STRING" id="283909.R7V7E1"/>
<dbReference type="CDD" id="cd14693">
    <property type="entry name" value="bZIP_CEBP"/>
    <property type="match status" value="1"/>
</dbReference>
<dbReference type="Proteomes" id="UP000014760">
    <property type="component" value="Unassembled WGS sequence"/>
</dbReference>
<dbReference type="SMART" id="SM00338">
    <property type="entry name" value="BRLZ"/>
    <property type="match status" value="1"/>
</dbReference>
<dbReference type="Pfam" id="PF07716">
    <property type="entry name" value="bZIP_2"/>
    <property type="match status" value="1"/>
</dbReference>
<dbReference type="Gene3D" id="1.20.5.170">
    <property type="match status" value="1"/>
</dbReference>
<gene>
    <name evidence="3" type="ORF">CAPTEDRAFT_48594</name>
</gene>
<dbReference type="InterPro" id="IPR046347">
    <property type="entry name" value="bZIP_sf"/>
</dbReference>